<feature type="transmembrane region" description="Helical" evidence="1">
    <location>
        <begin position="209"/>
        <end position="228"/>
    </location>
</feature>
<feature type="transmembrane region" description="Helical" evidence="1">
    <location>
        <begin position="175"/>
        <end position="197"/>
    </location>
</feature>
<dbReference type="AlphaFoldDB" id="A0A0B7GQ91"/>
<dbReference type="RefSeq" id="WP_072074461.1">
    <property type="nucleotide sequence ID" value="NZ_CDMW01000001.1"/>
</dbReference>
<feature type="transmembrane region" description="Helical" evidence="1">
    <location>
        <begin position="253"/>
        <end position="273"/>
    </location>
</feature>
<keyword evidence="1" id="KW-1133">Transmembrane helix</keyword>
<evidence type="ECO:0000256" key="1">
    <source>
        <dbReference type="SAM" id="Phobius"/>
    </source>
</evidence>
<evidence type="ECO:0000313" key="3">
    <source>
        <dbReference type="Proteomes" id="UP000183504"/>
    </source>
</evidence>
<proteinExistence type="predicted"/>
<protein>
    <submittedName>
        <fullName evidence="2">Uncharacterized protein</fullName>
    </submittedName>
</protein>
<feature type="transmembrane region" description="Helical" evidence="1">
    <location>
        <begin position="6"/>
        <end position="26"/>
    </location>
</feature>
<sequence>MEASQIITLLSGAGLGAILSAILVFVSNNKSRSLEYMSEEHLYYRNNLRIIIKDLYSLEDVQKSLNELKLLLDAKGKRIGMVGGYSIYLKDGHIWILVNRIESELKNNGKASKELIEKLISYLELLLDYELSTSRKKVRYKLFETFVFISLALGTVLSIIWFIKPNWRDANGDIIACWIPLICLILFLISFFLFYFLRDSLRLSLGNGNSFLTMIFLIFYLLPSFVIIQRYNENAIEALSRISFLENIDKDKFIFIIRGALSILEILFLIFSVDDVKNQYIEEIRSVENADIFEYLLKINNAIENEGESSSLRKNQYIRRFQKSLAKKNPRKLEKMVLEEQEEMVLEEEWEKVISDLQKENLWKKSLYKKEITYLDKYLKDKI</sequence>
<organism evidence="2 3">
    <name type="scientific">Streptococcus sanguinis</name>
    <dbReference type="NCBI Taxonomy" id="1305"/>
    <lineage>
        <taxon>Bacteria</taxon>
        <taxon>Bacillati</taxon>
        <taxon>Bacillota</taxon>
        <taxon>Bacilli</taxon>
        <taxon>Lactobacillales</taxon>
        <taxon>Streptococcaceae</taxon>
        <taxon>Streptococcus</taxon>
    </lineage>
</organism>
<dbReference type="Proteomes" id="UP000183504">
    <property type="component" value="Unassembled WGS sequence"/>
</dbReference>
<reference evidence="2 3" key="1">
    <citation type="submission" date="2015-01" db="EMBL/GenBank/DDBJ databases">
        <authorList>
            <person name="Pelicic Vladimir"/>
        </authorList>
    </citation>
    <scope>NUCLEOTIDE SEQUENCE [LARGE SCALE GENOMIC DNA]</scope>
    <source>
        <strain evidence="2 3">2908</strain>
    </source>
</reference>
<evidence type="ECO:0000313" key="2">
    <source>
        <dbReference type="EMBL" id="CEL90955.1"/>
    </source>
</evidence>
<feature type="transmembrane region" description="Helical" evidence="1">
    <location>
        <begin position="142"/>
        <end position="163"/>
    </location>
</feature>
<keyword evidence="1" id="KW-0472">Membrane</keyword>
<keyword evidence="1" id="KW-0812">Transmembrane</keyword>
<dbReference type="EMBL" id="CDMW01000001">
    <property type="protein sequence ID" value="CEL90955.1"/>
    <property type="molecule type" value="Genomic_DNA"/>
</dbReference>
<accession>A0A0B7GQ91</accession>
<name>A0A0B7GQ91_STRSA</name>
<gene>
    <name evidence="2" type="ORF">SSV_1668</name>
</gene>